<accession>A0A1E3KZ92</accession>
<feature type="transmembrane region" description="Helical" evidence="1">
    <location>
        <begin position="12"/>
        <end position="34"/>
    </location>
</feature>
<protein>
    <submittedName>
        <fullName evidence="2">Uncharacterized protein</fullName>
    </submittedName>
</protein>
<dbReference type="Proteomes" id="UP000094578">
    <property type="component" value="Unassembled WGS sequence"/>
</dbReference>
<evidence type="ECO:0000313" key="3">
    <source>
        <dbReference type="Proteomes" id="UP000094578"/>
    </source>
</evidence>
<keyword evidence="3" id="KW-1185">Reference proteome</keyword>
<dbReference type="EMBL" id="MDER01000081">
    <property type="protein sequence ID" value="ODP26661.1"/>
    <property type="molecule type" value="Genomic_DNA"/>
</dbReference>
<reference evidence="2 3" key="1">
    <citation type="submission" date="2016-08" db="EMBL/GenBank/DDBJ databases">
        <title>Genome sequencing of Paenibacillus sp. TI45-13ar, isolated from Korean traditional nuruk.</title>
        <authorList>
            <person name="Kim S.-J."/>
        </authorList>
    </citation>
    <scope>NUCLEOTIDE SEQUENCE [LARGE SCALE GENOMIC DNA]</scope>
    <source>
        <strain evidence="2 3">TI45-13ar</strain>
    </source>
</reference>
<sequence length="158" mass="18339">MMNKQWVESSKKLMFVGLFLVKSALIISLFWLFNKGIGGFFAQIGSVLGNFLLFQVIVSSFLYKHKANFILDIIETRDFDKEVDRQTFMKTAVVGALYALVASLLLIVPLYNDSNLVEYSIYLICFIYIVIFHMINLKHKREMRSLQQECYKLSQSAR</sequence>
<comment type="caution">
    <text evidence="2">The sequence shown here is derived from an EMBL/GenBank/DDBJ whole genome shotgun (WGS) entry which is preliminary data.</text>
</comment>
<organism evidence="2 3">
    <name type="scientific">Paenibacillus nuruki</name>
    <dbReference type="NCBI Taxonomy" id="1886670"/>
    <lineage>
        <taxon>Bacteria</taxon>
        <taxon>Bacillati</taxon>
        <taxon>Bacillota</taxon>
        <taxon>Bacilli</taxon>
        <taxon>Bacillales</taxon>
        <taxon>Paenibacillaceae</taxon>
        <taxon>Paenibacillus</taxon>
    </lineage>
</organism>
<keyword evidence="1" id="KW-1133">Transmembrane helix</keyword>
<keyword evidence="1" id="KW-0812">Transmembrane</keyword>
<dbReference type="STRING" id="1886670.PTI45_03979"/>
<evidence type="ECO:0000256" key="1">
    <source>
        <dbReference type="SAM" id="Phobius"/>
    </source>
</evidence>
<proteinExistence type="predicted"/>
<feature type="transmembrane region" description="Helical" evidence="1">
    <location>
        <begin position="87"/>
        <end position="107"/>
    </location>
</feature>
<feature type="transmembrane region" description="Helical" evidence="1">
    <location>
        <begin position="119"/>
        <end position="137"/>
    </location>
</feature>
<dbReference type="AlphaFoldDB" id="A0A1E3KZ92"/>
<feature type="transmembrane region" description="Helical" evidence="1">
    <location>
        <begin position="40"/>
        <end position="63"/>
    </location>
</feature>
<keyword evidence="1" id="KW-0472">Membrane</keyword>
<name>A0A1E3KZ92_9BACL</name>
<gene>
    <name evidence="2" type="ORF">PTI45_03979</name>
</gene>
<evidence type="ECO:0000313" key="2">
    <source>
        <dbReference type="EMBL" id="ODP26661.1"/>
    </source>
</evidence>